<dbReference type="Gene3D" id="3.30.720.110">
    <property type="match status" value="1"/>
</dbReference>
<name>A0A168HQ59_9BACL</name>
<dbReference type="EMBL" id="LVJH01000048">
    <property type="protein sequence ID" value="OAB38417.1"/>
    <property type="molecule type" value="Genomic_DNA"/>
</dbReference>
<evidence type="ECO:0000259" key="1">
    <source>
        <dbReference type="PROSITE" id="PS51819"/>
    </source>
</evidence>
<reference evidence="2 3" key="1">
    <citation type="submission" date="2016-03" db="EMBL/GenBank/DDBJ databases">
        <title>Draft genome sequence of Paenibacillus glacialis DSM 22343.</title>
        <authorList>
            <person name="Shin S.-K."/>
            <person name="Yi H."/>
        </authorList>
    </citation>
    <scope>NUCLEOTIDE SEQUENCE [LARGE SCALE GENOMIC DNA]</scope>
    <source>
        <strain evidence="2 3">DSM 22343</strain>
    </source>
</reference>
<sequence>MIKATPFLWIKNTAEAIEFYKKAFDAEEKYRLTEPGGKVAHAEITIGGAKISLAGEYPEYGILGPETIGNTTVGIQLQTDDADKLFQQAIAAGATIVNPMTDQFYGDRAGSVKDPFGHYWMIYTTIEIVDPEEMQKRFLALFES</sequence>
<dbReference type="InterPro" id="IPR029068">
    <property type="entry name" value="Glyas_Bleomycin-R_OHBP_Dase"/>
</dbReference>
<evidence type="ECO:0000313" key="3">
    <source>
        <dbReference type="Proteomes" id="UP000076967"/>
    </source>
</evidence>
<evidence type="ECO:0000313" key="2">
    <source>
        <dbReference type="EMBL" id="OAB38417.1"/>
    </source>
</evidence>
<dbReference type="Gene3D" id="3.30.720.120">
    <property type="match status" value="1"/>
</dbReference>
<keyword evidence="3" id="KW-1185">Reference proteome</keyword>
<dbReference type="RefSeq" id="WP_068536301.1">
    <property type="nucleotide sequence ID" value="NZ_LVJH01000048.1"/>
</dbReference>
<dbReference type="SUPFAM" id="SSF54593">
    <property type="entry name" value="Glyoxalase/Bleomycin resistance protein/Dihydroxybiphenyl dioxygenase"/>
    <property type="match status" value="1"/>
</dbReference>
<dbReference type="PANTHER" id="PTHR34109:SF1">
    <property type="entry name" value="VOC DOMAIN-CONTAINING PROTEIN"/>
    <property type="match status" value="1"/>
</dbReference>
<dbReference type="Proteomes" id="UP000076967">
    <property type="component" value="Unassembled WGS sequence"/>
</dbReference>
<gene>
    <name evidence="2" type="ORF">PGLA_20205</name>
</gene>
<dbReference type="InterPro" id="IPR004360">
    <property type="entry name" value="Glyas_Fos-R_dOase_dom"/>
</dbReference>
<dbReference type="STRING" id="494026.PGLA_20205"/>
<dbReference type="PANTHER" id="PTHR34109">
    <property type="entry name" value="BNAUNNG04460D PROTEIN-RELATED"/>
    <property type="match status" value="1"/>
</dbReference>
<dbReference type="AlphaFoldDB" id="A0A168HQ59"/>
<protein>
    <submittedName>
        <fullName evidence="2">Glyxoylase</fullName>
    </submittedName>
</protein>
<feature type="domain" description="VOC" evidence="1">
    <location>
        <begin position="1"/>
        <end position="125"/>
    </location>
</feature>
<comment type="caution">
    <text evidence="2">The sequence shown here is derived from an EMBL/GenBank/DDBJ whole genome shotgun (WGS) entry which is preliminary data.</text>
</comment>
<organism evidence="2 3">
    <name type="scientific">Paenibacillus glacialis</name>
    <dbReference type="NCBI Taxonomy" id="494026"/>
    <lineage>
        <taxon>Bacteria</taxon>
        <taxon>Bacillati</taxon>
        <taxon>Bacillota</taxon>
        <taxon>Bacilli</taxon>
        <taxon>Bacillales</taxon>
        <taxon>Paenibacillaceae</taxon>
        <taxon>Paenibacillus</taxon>
    </lineage>
</organism>
<dbReference type="InterPro" id="IPR037523">
    <property type="entry name" value="VOC_core"/>
</dbReference>
<proteinExistence type="predicted"/>
<dbReference type="OrthoDB" id="9795306at2"/>
<dbReference type="Pfam" id="PF00903">
    <property type="entry name" value="Glyoxalase"/>
    <property type="match status" value="1"/>
</dbReference>
<accession>A0A168HQ59</accession>
<dbReference type="CDD" id="cd07246">
    <property type="entry name" value="VOC_like"/>
    <property type="match status" value="1"/>
</dbReference>
<dbReference type="PROSITE" id="PS51819">
    <property type="entry name" value="VOC"/>
    <property type="match status" value="1"/>
</dbReference>